<sequence>MNIKGWKKTENEAGYPCYINETTKKQQYDHPEFIKLWQSLSVYDDIKYAVYRIAFKIHALQKQIRVPPLRISSGVFARHQLSLSESSLSLDTTELEAVLADIYFAAEKDGLFDGDVDFAVDLLINLLLNVYDVDRKEPIRVLAAKTLLIVLSNDPASDKWFALANSCADHNGCVSAKRFSALLTHIVALPLYCGTSSGQLQDDVLLCFDKNSGMLGVSSRMVAEWGVQYCASTMWLSVLERISASIDDENTIGQCAVCSQNLKKMLKFKCSKCSEVYFCENCYLYDRGLNTVSGHKKTHVVQEIVDGQVIYFKHHIKSSQCAFMKSMRRFFFCTKTKKKKIVRSKKIDQLDGPSTLKRKKGNKPTMFTSTVGKASGKEAGNPANMLQDIIMQLEAQNRALQELSVQFKDVGKNDDELKTKVDTHWSQISTQINRLKVLKENLIAPQNVSNDTDNKDKPQAFDLFSPIPVIETQTKLTDKNHPRVLSLDSGNFSVVSKQESQNLLTLSGDALKPVVAHATSDSISAVSVNDISSWYNETQASGKHVRQAKGQPSDEVPPPAEIPPPSAEDRFAADMRRVEHGNHKMKELNADLDKVLDRLQEILTHNFTMDDSCFDNSQLRETANEMEGLLGTLIRGVEQRVTLGNTKALV</sequence>
<dbReference type="Proteomes" id="UP000504629">
    <property type="component" value="Unplaced"/>
</dbReference>
<evidence type="ECO:0000256" key="2">
    <source>
        <dbReference type="ARBA" id="ARBA00004278"/>
    </source>
</evidence>
<organism evidence="11 12">
    <name type="scientific">Bombyx mandarina</name>
    <name type="common">Wild silk moth</name>
    <name type="synonym">Wild silkworm</name>
    <dbReference type="NCBI Taxonomy" id="7092"/>
    <lineage>
        <taxon>Eukaryota</taxon>
        <taxon>Metazoa</taxon>
        <taxon>Ecdysozoa</taxon>
        <taxon>Arthropoda</taxon>
        <taxon>Hexapoda</taxon>
        <taxon>Insecta</taxon>
        <taxon>Pterygota</taxon>
        <taxon>Neoptera</taxon>
        <taxon>Endopterygota</taxon>
        <taxon>Lepidoptera</taxon>
        <taxon>Glossata</taxon>
        <taxon>Ditrysia</taxon>
        <taxon>Bombycoidea</taxon>
        <taxon>Bombycidae</taxon>
        <taxon>Bombycinae</taxon>
        <taxon>Bombyx</taxon>
    </lineage>
</organism>
<dbReference type="GO" id="GO:0016010">
    <property type="term" value="C:dystrophin-associated glycoprotein complex"/>
    <property type="evidence" value="ECO:0007669"/>
    <property type="project" value="UniProtKB-ARBA"/>
</dbReference>
<name>A0A6J2KQW5_BOMMA</name>
<keyword evidence="7" id="KW-0106">Calcium</keyword>
<dbReference type="KEGG" id="bman:114252872"/>
<dbReference type="InterPro" id="IPR011992">
    <property type="entry name" value="EF-hand-dom_pair"/>
</dbReference>
<dbReference type="OrthoDB" id="10014385at2759"/>
<dbReference type="SUPFAM" id="SSF57850">
    <property type="entry name" value="RING/U-box"/>
    <property type="match status" value="1"/>
</dbReference>
<comment type="subcellular location">
    <subcellularLocation>
        <location evidence="2">Cell membrane</location>
        <location evidence="2">Sarcolemma</location>
        <topology evidence="2">Peripheral membrane protein</topology>
        <orientation evidence="2">Cytoplasmic side</orientation>
    </subcellularLocation>
    <subcellularLocation>
        <location evidence="1">Cytoplasm</location>
        <location evidence="1">Cytoskeleton</location>
    </subcellularLocation>
</comment>
<dbReference type="PANTHER" id="PTHR12268">
    <property type="entry name" value="E3 UBIQUITIN-PROTEIN LIGASE KCMF1"/>
    <property type="match status" value="1"/>
</dbReference>
<dbReference type="InterPro" id="IPR015154">
    <property type="entry name" value="EF-hand_dom_typ2"/>
</dbReference>
<dbReference type="InterPro" id="IPR001202">
    <property type="entry name" value="WW_dom"/>
</dbReference>
<keyword evidence="8" id="KW-0206">Cytoskeleton</keyword>
<evidence type="ECO:0000256" key="6">
    <source>
        <dbReference type="ARBA" id="ARBA00022833"/>
    </source>
</evidence>
<evidence type="ECO:0000256" key="1">
    <source>
        <dbReference type="ARBA" id="ARBA00004245"/>
    </source>
</evidence>
<dbReference type="GeneID" id="114252872"/>
<dbReference type="InterPro" id="IPR043145">
    <property type="entry name" value="Znf_ZZ_sf"/>
</dbReference>
<dbReference type="Gene3D" id="6.10.140.70">
    <property type="match status" value="1"/>
</dbReference>
<evidence type="ECO:0000256" key="7">
    <source>
        <dbReference type="ARBA" id="ARBA00022837"/>
    </source>
</evidence>
<evidence type="ECO:0000256" key="5">
    <source>
        <dbReference type="ARBA" id="ARBA00022771"/>
    </source>
</evidence>
<dbReference type="GO" id="GO:0099536">
    <property type="term" value="P:synaptic signaling"/>
    <property type="evidence" value="ECO:0007669"/>
    <property type="project" value="TreeGrafter"/>
</dbReference>
<dbReference type="PROSITE" id="PS50020">
    <property type="entry name" value="WW_DOMAIN_2"/>
    <property type="match status" value="1"/>
</dbReference>
<dbReference type="Pfam" id="PF09069">
    <property type="entry name" value="EF-hand_3"/>
    <property type="match status" value="1"/>
</dbReference>
<evidence type="ECO:0000256" key="4">
    <source>
        <dbReference type="ARBA" id="ARBA00022723"/>
    </source>
</evidence>
<keyword evidence="3" id="KW-0963">Cytoplasm</keyword>
<evidence type="ECO:0000256" key="3">
    <source>
        <dbReference type="ARBA" id="ARBA00022490"/>
    </source>
</evidence>
<keyword evidence="5" id="KW-0863">Zinc-finger</keyword>
<evidence type="ECO:0000259" key="10">
    <source>
        <dbReference type="PROSITE" id="PS50020"/>
    </source>
</evidence>
<keyword evidence="4" id="KW-0479">Metal-binding</keyword>
<dbReference type="Gene3D" id="1.10.238.10">
    <property type="entry name" value="EF-hand"/>
    <property type="match status" value="1"/>
</dbReference>
<gene>
    <name evidence="12" type="primary">LOC114252872</name>
</gene>
<dbReference type="InterPro" id="IPR050774">
    <property type="entry name" value="KCMF1/Dystrophin"/>
</dbReference>
<dbReference type="GO" id="GO:0005737">
    <property type="term" value="C:cytoplasm"/>
    <property type="evidence" value="ECO:0007669"/>
    <property type="project" value="UniProtKB-SubCell"/>
</dbReference>
<dbReference type="Pfam" id="PF09068">
    <property type="entry name" value="EF-hand_2"/>
    <property type="match status" value="1"/>
</dbReference>
<dbReference type="GO" id="GO:0045202">
    <property type="term" value="C:synapse"/>
    <property type="evidence" value="ECO:0007669"/>
    <property type="project" value="GOC"/>
</dbReference>
<proteinExistence type="predicted"/>
<dbReference type="Gene3D" id="3.30.60.90">
    <property type="match status" value="1"/>
</dbReference>
<keyword evidence="11" id="KW-1185">Reference proteome</keyword>
<dbReference type="RefSeq" id="XP_028043352.1">
    <property type="nucleotide sequence ID" value="XM_028187551.1"/>
</dbReference>
<dbReference type="PANTHER" id="PTHR12268:SF14">
    <property type="entry name" value="DYSTROPHIN-1"/>
    <property type="match status" value="1"/>
</dbReference>
<dbReference type="CDD" id="cd00201">
    <property type="entry name" value="WW"/>
    <property type="match status" value="1"/>
</dbReference>
<evidence type="ECO:0000256" key="9">
    <source>
        <dbReference type="SAM" id="MobiDB-lite"/>
    </source>
</evidence>
<dbReference type="AlphaFoldDB" id="A0A6J2KQW5"/>
<feature type="compositionally biased region" description="Pro residues" evidence="9">
    <location>
        <begin position="555"/>
        <end position="566"/>
    </location>
</feature>
<dbReference type="SUPFAM" id="SSF47473">
    <property type="entry name" value="EF-hand"/>
    <property type="match status" value="1"/>
</dbReference>
<feature type="region of interest" description="Disordered" evidence="9">
    <location>
        <begin position="352"/>
        <end position="379"/>
    </location>
</feature>
<accession>A0A6J2KQW5</accession>
<dbReference type="GO" id="GO:0008270">
    <property type="term" value="F:zinc ion binding"/>
    <property type="evidence" value="ECO:0007669"/>
    <property type="project" value="UniProtKB-KW"/>
</dbReference>
<feature type="region of interest" description="Disordered" evidence="9">
    <location>
        <begin position="539"/>
        <end position="566"/>
    </location>
</feature>
<keyword evidence="6" id="KW-0862">Zinc</keyword>
<evidence type="ECO:0000313" key="12">
    <source>
        <dbReference type="RefSeq" id="XP_028043352.1"/>
    </source>
</evidence>
<reference evidence="12" key="1">
    <citation type="submission" date="2025-08" db="UniProtKB">
        <authorList>
            <consortium name="RefSeq"/>
        </authorList>
    </citation>
    <scope>IDENTIFICATION</scope>
    <source>
        <tissue evidence="12">Silk gland</tissue>
    </source>
</reference>
<dbReference type="InterPro" id="IPR015153">
    <property type="entry name" value="EF-hand_dom_typ1"/>
</dbReference>
<evidence type="ECO:0000313" key="11">
    <source>
        <dbReference type="Proteomes" id="UP000504629"/>
    </source>
</evidence>
<evidence type="ECO:0000256" key="8">
    <source>
        <dbReference type="ARBA" id="ARBA00023212"/>
    </source>
</evidence>
<feature type="domain" description="WW" evidence="10">
    <location>
        <begin position="5"/>
        <end position="33"/>
    </location>
</feature>
<protein>
    <submittedName>
        <fullName evidence="12">Uncharacterized protein LOC114252872</fullName>
    </submittedName>
</protein>